<sequence length="64" mass="7096">MKGRVFDAIDILKIHPGCPFAMEKAFLRDSVATTFSWPTHVALRGVIYATGSPERRVYWGGLSA</sequence>
<protein>
    <submittedName>
        <fullName evidence="1">Uncharacterized protein</fullName>
    </submittedName>
</protein>
<dbReference type="Proteomes" id="UP000434172">
    <property type="component" value="Unassembled WGS sequence"/>
</dbReference>
<dbReference type="EMBL" id="WOWK01000040">
    <property type="protein sequence ID" value="KAF0324990.1"/>
    <property type="molecule type" value="Genomic_DNA"/>
</dbReference>
<comment type="caution">
    <text evidence="1">The sequence shown here is derived from an EMBL/GenBank/DDBJ whole genome shotgun (WGS) entry which is preliminary data.</text>
</comment>
<reference evidence="1 2" key="1">
    <citation type="submission" date="2019-12" db="EMBL/GenBank/DDBJ databases">
        <title>A genome sequence resource for the geographically widespread anthracnose pathogen Colletotrichum asianum.</title>
        <authorList>
            <person name="Meng Y."/>
        </authorList>
    </citation>
    <scope>NUCLEOTIDE SEQUENCE [LARGE SCALE GENOMIC DNA]</scope>
    <source>
        <strain evidence="1 2">ICMP 18580</strain>
    </source>
</reference>
<dbReference type="OrthoDB" id="10496858at2759"/>
<dbReference type="AlphaFoldDB" id="A0A8H3WEQ9"/>
<name>A0A8H3WEQ9_9PEZI</name>
<keyword evidence="2" id="KW-1185">Reference proteome</keyword>
<evidence type="ECO:0000313" key="2">
    <source>
        <dbReference type="Proteomes" id="UP000434172"/>
    </source>
</evidence>
<accession>A0A8H3WEQ9</accession>
<proteinExistence type="predicted"/>
<evidence type="ECO:0000313" key="1">
    <source>
        <dbReference type="EMBL" id="KAF0324990.1"/>
    </source>
</evidence>
<gene>
    <name evidence="1" type="ORF">GQ607_007883</name>
</gene>
<organism evidence="1 2">
    <name type="scientific">Colletotrichum asianum</name>
    <dbReference type="NCBI Taxonomy" id="702518"/>
    <lineage>
        <taxon>Eukaryota</taxon>
        <taxon>Fungi</taxon>
        <taxon>Dikarya</taxon>
        <taxon>Ascomycota</taxon>
        <taxon>Pezizomycotina</taxon>
        <taxon>Sordariomycetes</taxon>
        <taxon>Hypocreomycetidae</taxon>
        <taxon>Glomerellales</taxon>
        <taxon>Glomerellaceae</taxon>
        <taxon>Colletotrichum</taxon>
        <taxon>Colletotrichum gloeosporioides species complex</taxon>
    </lineage>
</organism>